<dbReference type="InterPro" id="IPR051694">
    <property type="entry name" value="Immunoregulatory_rcpt-like"/>
</dbReference>
<sequence length="613" mass="68311">MSAETASPTIDEDDNSALSEALGLSPDRFCWVDRHSDDKLVVLDHSEPMEYGHPKVSTIKKPSFVDNLSFGSILQPNPSSRKFYAYGGDRDVRSTIERDLTYIAPSPENDPKGRIFMYDFATQKWKKEMVGVTQLVQAQSTNDPLRGVSYVLDGYMVHGYDMSEMLEAGRLLEALEIERENSHKGLLEFDPIDLSFRNISHSNNEYEGFTVEGYLEYLPFGQAGVLIKWGGQHVPFYGNGAEKGMNPMTEVDIYDIASNTWFKQQTYTQSQTGEEILATGLLNNEARSPKIRDFACSVVKPAPDLSSYNIYMYGGSFSNDAWVLSVPSFTWIKLWEATDDYVSYQSRCVEYGNYLIIVGGWSALPDKQVNRCKDFLRWLDLSTGEMVTKWKGKAAKEDAYSIPEAVFSVIGGNGNGGATFRKPPKAWTSPELAKIFSQTPDPEAMANWRPKSSTDSGSSKTSTSKTDPLSNSSSGNSSKVPTAAIAGGIIGGLAALAIIIFLVYFIRKRRRQNSRVNSALDEHQAHHEIDGHLRKRDEMVYQEMEGASNLRHELQSSKYTPAAAMVQGDWVPSELAGFKESEKRAQVTYTPERVVYELDAGEIPPRIPSPPVK</sequence>
<dbReference type="Gene3D" id="2.120.10.80">
    <property type="entry name" value="Kelch-type beta propeller"/>
    <property type="match status" value="1"/>
</dbReference>
<reference evidence="7 8" key="1">
    <citation type="submission" date="2019-04" db="EMBL/GenBank/DDBJ databases">
        <title>Comparative genomics and transcriptomics to analyze fruiting body development in filamentous ascomycetes.</title>
        <authorList>
            <consortium name="DOE Joint Genome Institute"/>
            <person name="Lutkenhaus R."/>
            <person name="Traeger S."/>
            <person name="Breuer J."/>
            <person name="Kuo A."/>
            <person name="Lipzen A."/>
            <person name="Pangilinan J."/>
            <person name="Dilworth D."/>
            <person name="Sandor L."/>
            <person name="Poggeler S."/>
            <person name="Barry K."/>
            <person name="Grigoriev I.V."/>
            <person name="Nowrousian M."/>
        </authorList>
    </citation>
    <scope>NUCLEOTIDE SEQUENCE [LARGE SCALE GENOMIC DNA]</scope>
    <source>
        <strain evidence="7 8">CBS 389.68</strain>
    </source>
</reference>
<dbReference type="GO" id="GO:0071944">
    <property type="term" value="C:cell periphery"/>
    <property type="evidence" value="ECO:0007669"/>
    <property type="project" value="UniProtKB-ARBA"/>
</dbReference>
<keyword evidence="4 6" id="KW-0472">Membrane</keyword>
<evidence type="ECO:0000256" key="1">
    <source>
        <dbReference type="ARBA" id="ARBA00004167"/>
    </source>
</evidence>
<organism evidence="7 8">
    <name type="scientific">Ascodesmis nigricans</name>
    <dbReference type="NCBI Taxonomy" id="341454"/>
    <lineage>
        <taxon>Eukaryota</taxon>
        <taxon>Fungi</taxon>
        <taxon>Dikarya</taxon>
        <taxon>Ascomycota</taxon>
        <taxon>Pezizomycotina</taxon>
        <taxon>Pezizomycetes</taxon>
        <taxon>Pezizales</taxon>
        <taxon>Ascodesmidaceae</taxon>
        <taxon>Ascodesmis</taxon>
    </lineage>
</organism>
<dbReference type="EMBL" id="ML220113">
    <property type="protein sequence ID" value="TGZ83522.1"/>
    <property type="molecule type" value="Genomic_DNA"/>
</dbReference>
<protein>
    <recommendedName>
        <fullName evidence="9">Kelch repeat protein</fullName>
    </recommendedName>
</protein>
<dbReference type="InterPro" id="IPR011043">
    <property type="entry name" value="Gal_Oxase/kelch_b-propeller"/>
</dbReference>
<evidence type="ECO:0000256" key="5">
    <source>
        <dbReference type="SAM" id="MobiDB-lite"/>
    </source>
</evidence>
<feature type="transmembrane region" description="Helical" evidence="6">
    <location>
        <begin position="483"/>
        <end position="506"/>
    </location>
</feature>
<evidence type="ECO:0008006" key="9">
    <source>
        <dbReference type="Google" id="ProtNLM"/>
    </source>
</evidence>
<evidence type="ECO:0000256" key="2">
    <source>
        <dbReference type="ARBA" id="ARBA00022692"/>
    </source>
</evidence>
<dbReference type="AlphaFoldDB" id="A0A4S2N2T2"/>
<evidence type="ECO:0000256" key="4">
    <source>
        <dbReference type="ARBA" id="ARBA00023136"/>
    </source>
</evidence>
<feature type="region of interest" description="Disordered" evidence="5">
    <location>
        <begin position="439"/>
        <end position="479"/>
    </location>
</feature>
<dbReference type="OrthoDB" id="10251809at2759"/>
<dbReference type="InterPro" id="IPR015915">
    <property type="entry name" value="Kelch-typ_b-propeller"/>
</dbReference>
<evidence type="ECO:0000256" key="3">
    <source>
        <dbReference type="ARBA" id="ARBA00022989"/>
    </source>
</evidence>
<dbReference type="SUPFAM" id="SSF50965">
    <property type="entry name" value="Galactose oxidase, central domain"/>
    <property type="match status" value="1"/>
</dbReference>
<proteinExistence type="predicted"/>
<feature type="compositionally biased region" description="Low complexity" evidence="5">
    <location>
        <begin position="451"/>
        <end position="479"/>
    </location>
</feature>
<gene>
    <name evidence="7" type="ORF">EX30DRAFT_361589</name>
</gene>
<keyword evidence="8" id="KW-1185">Reference proteome</keyword>
<keyword evidence="2 6" id="KW-0812">Transmembrane</keyword>
<name>A0A4S2N2T2_9PEZI</name>
<dbReference type="Proteomes" id="UP000298138">
    <property type="component" value="Unassembled WGS sequence"/>
</dbReference>
<keyword evidence="3 6" id="KW-1133">Transmembrane helix</keyword>
<accession>A0A4S2N2T2</accession>
<dbReference type="PANTHER" id="PTHR15549:SF6">
    <property type="entry name" value="MID2 DOMAIN-CONTAINING PROTEIN"/>
    <property type="match status" value="1"/>
</dbReference>
<evidence type="ECO:0000313" key="7">
    <source>
        <dbReference type="EMBL" id="TGZ83522.1"/>
    </source>
</evidence>
<dbReference type="PANTHER" id="PTHR15549">
    <property type="entry name" value="PAIRED IMMUNOGLOBULIN-LIKE TYPE 2 RECEPTOR"/>
    <property type="match status" value="1"/>
</dbReference>
<comment type="subcellular location">
    <subcellularLocation>
        <location evidence="1">Membrane</location>
        <topology evidence="1">Single-pass membrane protein</topology>
    </subcellularLocation>
</comment>
<evidence type="ECO:0000313" key="8">
    <source>
        <dbReference type="Proteomes" id="UP000298138"/>
    </source>
</evidence>
<dbReference type="InParanoid" id="A0A4S2N2T2"/>
<evidence type="ECO:0000256" key="6">
    <source>
        <dbReference type="SAM" id="Phobius"/>
    </source>
</evidence>
<dbReference type="GO" id="GO:0016020">
    <property type="term" value="C:membrane"/>
    <property type="evidence" value="ECO:0007669"/>
    <property type="project" value="UniProtKB-SubCell"/>
</dbReference>